<evidence type="ECO:0000259" key="14">
    <source>
        <dbReference type="SMART" id="SM00657"/>
    </source>
</evidence>
<dbReference type="InterPro" id="IPR038846">
    <property type="entry name" value="RPC9"/>
</dbReference>
<dbReference type="GO" id="GO:0006384">
    <property type="term" value="P:transcription initiation at RNA polymerase III promoter"/>
    <property type="evidence" value="ECO:0007669"/>
    <property type="project" value="InterPro"/>
</dbReference>
<dbReference type="InterPro" id="IPR038324">
    <property type="entry name" value="Rpb4/RPC9_sf"/>
</dbReference>
<dbReference type="GO" id="GO:0005886">
    <property type="term" value="C:plasma membrane"/>
    <property type="evidence" value="ECO:0007669"/>
    <property type="project" value="UniProtKB-SubCell"/>
</dbReference>
<evidence type="ECO:0000256" key="7">
    <source>
        <dbReference type="ARBA" id="ARBA00023136"/>
    </source>
</evidence>
<dbReference type="Pfam" id="PF03874">
    <property type="entry name" value="RNA_pol_Rpb4"/>
    <property type="match status" value="1"/>
</dbReference>
<dbReference type="FunFam" id="1.20.1250.40:FF:000002">
    <property type="entry name" value="DNA-directed RNA polymerase III subunit RPC9"/>
    <property type="match status" value="1"/>
</dbReference>
<comment type="subunit">
    <text evidence="11">Component of the RNA polymerase III complex consisting of 17 subunits: a ten-subunit horseshoe-shaped catalytic core composed of POLR3A/RPC1, POLR3B/RPC2, POLR1C/RPAC1, POLR1D/RPAC2, POLR3K/RPC10, POLR2E/RPABC1, POLR2F/RPABC2, POLR2H/RPABC3, POLR2K/RPABC4 and POLR2L/RPABC5; a mobile stalk composed of two subunits POLR3H/RPC8 and CRCP/RPC9, protruding from the core and functioning primarily in transcription initiation; and additional subunits homologous to general transcription factors of the RNA polymerase II machinery, POLR3C/RPC3-POLR3F/RPC6-POLR3G/RPC7 heterotrimer required for transcription initiation and POLR3D/RPC4-POLR3E/RPC5 heterodimer involved in both transcription initiation and termination.</text>
</comment>
<keyword evidence="15" id="KW-1185">Reference proteome</keyword>
<dbReference type="AlphaFoldDB" id="A0A0R3S6X1"/>
<dbReference type="InterPro" id="IPR005574">
    <property type="entry name" value="Rpb4/RPC9"/>
</dbReference>
<keyword evidence="8" id="KW-0804">Transcription</keyword>
<protein>
    <recommendedName>
        <fullName evidence="4">DNA-directed RNA polymerase III subunit RPC9</fullName>
    </recommendedName>
    <alternativeName>
        <fullName evidence="13">DNA-directed RNA polymerase III subunit rpc9</fullName>
    </alternativeName>
</protein>
<comment type="function">
    <text evidence="12">DNA-dependent RNA polymerase catalyzes the transcription of DNA into RNA using the four ribonucleoside triphosphates as substrates. Specific peripheric component of RNA polymerase III (Pol III) which synthesizes small non-coding RNAs including 5S rRNA, snRNAs, tRNAs and miRNAs from at least 500 distinct genomic loci. With POLR3H/RPC8 forms a mobile stalk that protrudes from Pol III core and functions primarily in transcription initiation. Pol III plays a key role in sensing and limiting infection by intracellular bacteria and DNA viruses. Acts as nuclear and cytosolic DNA sensor involved in innate immune response. Can sense non-self dsDNA that serves as template for transcription into dsRNA. The non-self RNA polymerase III transcripts, such as Epstein-Barr virus-encoded RNAs (EBERs) induce type I interferon and NF-kappa-B through the RIG-I pathway.</text>
</comment>
<proteinExistence type="inferred from homology"/>
<dbReference type="Proteomes" id="UP000050640">
    <property type="component" value="Unplaced"/>
</dbReference>
<keyword evidence="7" id="KW-0472">Membrane</keyword>
<dbReference type="GO" id="GO:0005666">
    <property type="term" value="C:RNA polymerase III complex"/>
    <property type="evidence" value="ECO:0007669"/>
    <property type="project" value="InterPro"/>
</dbReference>
<dbReference type="STRING" id="1147741.A0A0R3S6X1"/>
<dbReference type="WBParaSite" id="EEL_0001054301-mRNA-1">
    <property type="protein sequence ID" value="EEL_0001054301-mRNA-1"/>
    <property type="gene ID" value="EEL_0001054301"/>
</dbReference>
<reference evidence="16" key="1">
    <citation type="submission" date="2017-02" db="UniProtKB">
        <authorList>
            <consortium name="WormBaseParasite"/>
        </authorList>
    </citation>
    <scope>IDENTIFICATION</scope>
</reference>
<evidence type="ECO:0000256" key="9">
    <source>
        <dbReference type="ARBA" id="ARBA00023242"/>
    </source>
</evidence>
<evidence type="ECO:0000256" key="6">
    <source>
        <dbReference type="ARBA" id="ARBA00022478"/>
    </source>
</evidence>
<dbReference type="InterPro" id="IPR010997">
    <property type="entry name" value="HRDC-like_sf"/>
</dbReference>
<dbReference type="PANTHER" id="PTHR15561:SF0">
    <property type="entry name" value="DNA-DIRECTED RNA POLYMERASE III SUBUNIT RPC9"/>
    <property type="match status" value="1"/>
</dbReference>
<evidence type="ECO:0000256" key="10">
    <source>
        <dbReference type="ARBA" id="ARBA00043924"/>
    </source>
</evidence>
<name>A0A0R3S6X1_9BILA</name>
<keyword evidence="9" id="KW-0539">Nucleus</keyword>
<comment type="subcellular location">
    <subcellularLocation>
        <location evidence="2">Cell membrane</location>
        <topology evidence="2">Peripheral membrane protein</topology>
        <orientation evidence="2">Cytoplasmic side</orientation>
    </subcellularLocation>
    <subcellularLocation>
        <location evidence="1">Nucleus</location>
    </subcellularLocation>
</comment>
<comment type="function">
    <text evidence="10">Accessory protein for the calcitonin gene-related peptide (CGRP) receptor. It modulates CGRP responsiveness in a variety of tissues.</text>
</comment>
<dbReference type="Gene3D" id="1.20.1250.40">
    <property type="match status" value="1"/>
</dbReference>
<dbReference type="SUPFAM" id="SSF47819">
    <property type="entry name" value="HRDC-like"/>
    <property type="match status" value="1"/>
</dbReference>
<evidence type="ECO:0000256" key="11">
    <source>
        <dbReference type="ARBA" id="ARBA00044007"/>
    </source>
</evidence>
<evidence type="ECO:0000313" key="15">
    <source>
        <dbReference type="Proteomes" id="UP000050640"/>
    </source>
</evidence>
<organism evidence="15 16">
    <name type="scientific">Elaeophora elaphi</name>
    <dbReference type="NCBI Taxonomy" id="1147741"/>
    <lineage>
        <taxon>Eukaryota</taxon>
        <taxon>Metazoa</taxon>
        <taxon>Ecdysozoa</taxon>
        <taxon>Nematoda</taxon>
        <taxon>Chromadorea</taxon>
        <taxon>Rhabditida</taxon>
        <taxon>Spirurina</taxon>
        <taxon>Spiruromorpha</taxon>
        <taxon>Filarioidea</taxon>
        <taxon>Onchocercidae</taxon>
        <taxon>Elaeophora</taxon>
    </lineage>
</organism>
<evidence type="ECO:0000313" key="16">
    <source>
        <dbReference type="WBParaSite" id="EEL_0001054301-mRNA-1"/>
    </source>
</evidence>
<evidence type="ECO:0000256" key="12">
    <source>
        <dbReference type="ARBA" id="ARBA00045808"/>
    </source>
</evidence>
<evidence type="ECO:0000256" key="3">
    <source>
        <dbReference type="ARBA" id="ARBA00006898"/>
    </source>
</evidence>
<dbReference type="PANTHER" id="PTHR15561">
    <property type="entry name" value="CALCITONIN GENE-RELATED PEPTIDE-RECEPTOR COMPONENT PROTEIN"/>
    <property type="match status" value="1"/>
</dbReference>
<evidence type="ECO:0000256" key="2">
    <source>
        <dbReference type="ARBA" id="ARBA00004413"/>
    </source>
</evidence>
<accession>A0A0R3S6X1</accession>
<sequence length="126" mass="14486">MEVLDPRHTVITNAEVLRLLQSRRKEQNELPKDQRSKILGTVIYETSKYLQGTPVVAQRNVDIEKFIRAATPFKLTAIEILQLINLRPVTAIEIQLIVEECEERLNEEQVESLLAVSFIFLLLSNT</sequence>
<evidence type="ECO:0000256" key="5">
    <source>
        <dbReference type="ARBA" id="ARBA00022475"/>
    </source>
</evidence>
<dbReference type="SMART" id="SM00657">
    <property type="entry name" value="RPOL4c"/>
    <property type="match status" value="1"/>
</dbReference>
<dbReference type="GO" id="GO:0000166">
    <property type="term" value="F:nucleotide binding"/>
    <property type="evidence" value="ECO:0007669"/>
    <property type="project" value="InterPro"/>
</dbReference>
<keyword evidence="5" id="KW-1003">Cell membrane</keyword>
<evidence type="ECO:0000256" key="1">
    <source>
        <dbReference type="ARBA" id="ARBA00004123"/>
    </source>
</evidence>
<keyword evidence="6" id="KW-0240">DNA-directed RNA polymerase</keyword>
<dbReference type="InterPro" id="IPR006590">
    <property type="entry name" value="RNA_pol_Rpb4/RPC9_core"/>
</dbReference>
<evidence type="ECO:0000256" key="4">
    <source>
        <dbReference type="ARBA" id="ARBA00016672"/>
    </source>
</evidence>
<comment type="similarity">
    <text evidence="3">Belongs to the eukaryotic RPC9 RNA polymerase subunit family.</text>
</comment>
<feature type="domain" description="RNA polymerase Rpb4/RPC9 core" evidence="14">
    <location>
        <begin position="1"/>
        <end position="124"/>
    </location>
</feature>
<evidence type="ECO:0000256" key="8">
    <source>
        <dbReference type="ARBA" id="ARBA00023163"/>
    </source>
</evidence>
<evidence type="ECO:0000256" key="13">
    <source>
        <dbReference type="ARBA" id="ARBA00073026"/>
    </source>
</evidence>